<feature type="transmembrane region" description="Helical" evidence="1">
    <location>
        <begin position="134"/>
        <end position="152"/>
    </location>
</feature>
<evidence type="ECO:0000313" key="2">
    <source>
        <dbReference type="EMBL" id="GIG83813.1"/>
    </source>
</evidence>
<evidence type="ECO:0000313" key="3">
    <source>
        <dbReference type="Proteomes" id="UP000630097"/>
    </source>
</evidence>
<dbReference type="Proteomes" id="UP000630097">
    <property type="component" value="Unassembled WGS sequence"/>
</dbReference>
<feature type="transmembrane region" description="Helical" evidence="1">
    <location>
        <begin position="108"/>
        <end position="127"/>
    </location>
</feature>
<keyword evidence="1" id="KW-0812">Transmembrane</keyword>
<proteinExistence type="predicted"/>
<keyword evidence="1" id="KW-0472">Membrane</keyword>
<reference evidence="2 3" key="1">
    <citation type="submission" date="2021-01" db="EMBL/GenBank/DDBJ databases">
        <title>Whole genome shotgun sequence of Planotetraspora kaengkrachanensis NBRC 104272.</title>
        <authorList>
            <person name="Komaki H."/>
            <person name="Tamura T."/>
        </authorList>
    </citation>
    <scope>NUCLEOTIDE SEQUENCE [LARGE SCALE GENOMIC DNA]</scope>
    <source>
        <strain evidence="2 3">NBRC 104272</strain>
    </source>
</reference>
<accession>A0A8J3PZB2</accession>
<feature type="transmembrane region" description="Helical" evidence="1">
    <location>
        <begin position="54"/>
        <end position="72"/>
    </location>
</feature>
<protein>
    <submittedName>
        <fullName evidence="2">Uncharacterized protein</fullName>
    </submittedName>
</protein>
<dbReference type="EMBL" id="BONV01000043">
    <property type="protein sequence ID" value="GIG83813.1"/>
    <property type="molecule type" value="Genomic_DNA"/>
</dbReference>
<dbReference type="AlphaFoldDB" id="A0A8J3PZB2"/>
<comment type="caution">
    <text evidence="2">The sequence shown here is derived from an EMBL/GenBank/DDBJ whole genome shotgun (WGS) entry which is preliminary data.</text>
</comment>
<organism evidence="2 3">
    <name type="scientific">Planotetraspora kaengkrachanensis</name>
    <dbReference type="NCBI Taxonomy" id="575193"/>
    <lineage>
        <taxon>Bacteria</taxon>
        <taxon>Bacillati</taxon>
        <taxon>Actinomycetota</taxon>
        <taxon>Actinomycetes</taxon>
        <taxon>Streptosporangiales</taxon>
        <taxon>Streptosporangiaceae</taxon>
        <taxon>Planotetraspora</taxon>
    </lineage>
</organism>
<sequence>MSTATTDIVQAGRRGRSLAAFGTALLIAAEAVVSTVGSETVSDHTAGAGLVSEALLGVAFLTAALALVFFLPRRVPARVACLPGIAASALTGVAMLGVTVTGEEWPEPIVTVLVLVNLAGLVAQGVIGWRARVWPWWAGLLVSLFLPAMFFLPNPVNSVTMALIWAGVGLAGRRP</sequence>
<feature type="transmembrane region" description="Helical" evidence="1">
    <location>
        <begin position="79"/>
        <end position="102"/>
    </location>
</feature>
<evidence type="ECO:0000256" key="1">
    <source>
        <dbReference type="SAM" id="Phobius"/>
    </source>
</evidence>
<dbReference type="RefSeq" id="WP_203887099.1">
    <property type="nucleotide sequence ID" value="NZ_BAABHH010000005.1"/>
</dbReference>
<name>A0A8J3PZB2_9ACTN</name>
<keyword evidence="1" id="KW-1133">Transmembrane helix</keyword>
<gene>
    <name evidence="2" type="ORF">Pka01_69400</name>
</gene>
<keyword evidence="3" id="KW-1185">Reference proteome</keyword>